<evidence type="ECO:0008006" key="5">
    <source>
        <dbReference type="Google" id="ProtNLM"/>
    </source>
</evidence>
<evidence type="ECO:0000313" key="3">
    <source>
        <dbReference type="EMBL" id="TGY75103.1"/>
    </source>
</evidence>
<comment type="caution">
    <text evidence="3">The sequence shown here is derived from an EMBL/GenBank/DDBJ whole genome shotgun (WGS) entry which is preliminary data.</text>
</comment>
<evidence type="ECO:0000313" key="4">
    <source>
        <dbReference type="Proteomes" id="UP000306630"/>
    </source>
</evidence>
<name>A0A4S2G020_9BACT</name>
<organism evidence="3 4">
    <name type="scientific">Muribaculum intestinale</name>
    <dbReference type="NCBI Taxonomy" id="1796646"/>
    <lineage>
        <taxon>Bacteria</taxon>
        <taxon>Pseudomonadati</taxon>
        <taxon>Bacteroidota</taxon>
        <taxon>Bacteroidia</taxon>
        <taxon>Bacteroidales</taxon>
        <taxon>Muribaculaceae</taxon>
        <taxon>Muribaculum</taxon>
    </lineage>
</organism>
<gene>
    <name evidence="3" type="ORF">E5333_04670</name>
</gene>
<dbReference type="AlphaFoldDB" id="A0A4S2G020"/>
<feature type="compositionally biased region" description="Low complexity" evidence="1">
    <location>
        <begin position="349"/>
        <end position="363"/>
    </location>
</feature>
<accession>A0A4S2G020</accession>
<protein>
    <recommendedName>
        <fullName evidence="5">Carboxypeptidase regulatory-like domain-containing protein</fullName>
    </recommendedName>
</protein>
<reference evidence="3 4" key="1">
    <citation type="submission" date="2019-04" db="EMBL/GenBank/DDBJ databases">
        <title>Microbes associate with the intestines of laboratory mice.</title>
        <authorList>
            <person name="Navarre W."/>
            <person name="Wong E."/>
            <person name="Huang K."/>
            <person name="Tropini C."/>
            <person name="Ng K."/>
            <person name="Yu B."/>
        </authorList>
    </citation>
    <scope>NUCLEOTIDE SEQUENCE [LARGE SCALE GENOMIC DNA]</scope>
    <source>
        <strain evidence="3 4">NM06_A21</strain>
    </source>
</reference>
<keyword evidence="2" id="KW-0732">Signal</keyword>
<dbReference type="EMBL" id="SRYD01000014">
    <property type="protein sequence ID" value="TGY75103.1"/>
    <property type="molecule type" value="Genomic_DNA"/>
</dbReference>
<sequence length="541" mass="58525">MNPCIKSILATAIAASAALTPANAGQLKITVDSARHVVIIPAVEGGADVAVAVIDRSIGMPDTTVTIASQLLMQNDLRGHVEDAAWYLRAPRREADPAANALMLTQGWTRYDMPAAIRGEINDSLPYPLEIGAQLDGVIRSKWRGKPLAGVTANVLAPRMADGASAMTDSLGRFHITGIEWPDGTYFVIGAVNKKGYFEENIYPDFDSYPEVTALPQKQSYASAESEEEQSAEEYIARIKSSIQGMHVALQEVVVHGKSRHKGENIIERLSYMTVRPGEDDNIICYADAVANVPGINIVGNILMHHQVPVSIWVDGRYIGYYADMTKSLRNVIRGNFLPPKRSGNTAINSQSGQSSNSPSSGSGLKYRGLGVYSANMSANALKGGSSASGKSPNDVYDVNNEENRISLADLEAMYPYLDNESVSYIPPHLAVLFKPGIGNVMDKTGGILSINTKNSHKFRRKLPREFKLITPLGYQRHKKFYTPAYTPESVTEEPTGATLQWLPAVDLTQSVELPIPANISPSDIAVAVEGLTPQGSVISN</sequence>
<dbReference type="Proteomes" id="UP000306630">
    <property type="component" value="Unassembled WGS sequence"/>
</dbReference>
<evidence type="ECO:0000256" key="2">
    <source>
        <dbReference type="SAM" id="SignalP"/>
    </source>
</evidence>
<proteinExistence type="predicted"/>
<feature type="signal peptide" evidence="2">
    <location>
        <begin position="1"/>
        <end position="24"/>
    </location>
</feature>
<feature type="chain" id="PRO_5030099761" description="Carboxypeptidase regulatory-like domain-containing protein" evidence="2">
    <location>
        <begin position="25"/>
        <end position="541"/>
    </location>
</feature>
<dbReference type="RefSeq" id="WP_135956805.1">
    <property type="nucleotide sequence ID" value="NZ_SRVL01000003.1"/>
</dbReference>
<feature type="region of interest" description="Disordered" evidence="1">
    <location>
        <begin position="343"/>
        <end position="363"/>
    </location>
</feature>
<evidence type="ECO:0000256" key="1">
    <source>
        <dbReference type="SAM" id="MobiDB-lite"/>
    </source>
</evidence>